<name>A0A518V1U6_BRELA</name>
<reference evidence="1 2" key="1">
    <citation type="submission" date="2018-11" db="EMBL/GenBank/DDBJ databases">
        <title>Phylogenetic determinants of toxin gene distribution in genomes of Brevibacillus laterosporus.</title>
        <authorList>
            <person name="Glare T.R."/>
            <person name="Durrant A."/>
            <person name="Berry C."/>
            <person name="Palma L."/>
            <person name="Ormskirk M."/>
            <person name="Cox M.O."/>
        </authorList>
    </citation>
    <scope>NUCLEOTIDE SEQUENCE [LARGE SCALE GENOMIC DNA]</scope>
    <source>
        <strain evidence="1 2">1821L</strain>
        <plasmid evidence="1 2">p1821L01</plasmid>
    </source>
</reference>
<evidence type="ECO:0000313" key="2">
    <source>
        <dbReference type="Proteomes" id="UP000319432"/>
    </source>
</evidence>
<sequence length="92" mass="10700">MVQEVRFKKMDESISRHTSKGDKILSDCVQLDGAFRKVIMTFGSDSIRSSVHVLQSWEWKIGEEKFSEMVISFQDVEIMSAYFNNQMEDDIV</sequence>
<keyword evidence="1" id="KW-0614">Plasmid</keyword>
<evidence type="ECO:0000313" key="1">
    <source>
        <dbReference type="EMBL" id="QDX90955.1"/>
    </source>
</evidence>
<geneLocation type="plasmid" evidence="1 2">
    <name>p1821L01</name>
</geneLocation>
<dbReference type="AlphaFoldDB" id="A0A518V1U6"/>
<organism evidence="1 2">
    <name type="scientific">Brevibacillus laterosporus</name>
    <name type="common">Bacillus laterosporus</name>
    <dbReference type="NCBI Taxonomy" id="1465"/>
    <lineage>
        <taxon>Bacteria</taxon>
        <taxon>Bacillati</taxon>
        <taxon>Bacillota</taxon>
        <taxon>Bacilli</taxon>
        <taxon>Bacillales</taxon>
        <taxon>Paenibacillaceae</taxon>
        <taxon>Brevibacillus</taxon>
    </lineage>
</organism>
<protein>
    <submittedName>
        <fullName evidence="1">Uncharacterized protein</fullName>
    </submittedName>
</protein>
<accession>A0A518V1U6</accession>
<dbReference type="EMBL" id="CP033461">
    <property type="protein sequence ID" value="QDX90955.1"/>
    <property type="molecule type" value="Genomic_DNA"/>
</dbReference>
<proteinExistence type="predicted"/>
<keyword evidence="2" id="KW-1185">Reference proteome</keyword>
<gene>
    <name evidence="1" type="ORF">EEL30_00285</name>
</gene>
<dbReference type="Proteomes" id="UP000319432">
    <property type="component" value="Plasmid p1821L01"/>
</dbReference>